<dbReference type="GO" id="GO:0005975">
    <property type="term" value="P:carbohydrate metabolic process"/>
    <property type="evidence" value="ECO:0007669"/>
    <property type="project" value="InterPro"/>
</dbReference>
<dbReference type="GO" id="GO:0005576">
    <property type="term" value="C:extracellular region"/>
    <property type="evidence" value="ECO:0007669"/>
    <property type="project" value="UniProtKB-SubCell"/>
</dbReference>
<feature type="domain" description="Beta-mannosidase Ig-fold" evidence="14">
    <location>
        <begin position="760"/>
        <end position="823"/>
    </location>
</feature>
<feature type="domain" description="Mannosidase Ig/CBM-like" evidence="15">
    <location>
        <begin position="671"/>
        <end position="756"/>
    </location>
</feature>
<dbReference type="InterPro" id="IPR041447">
    <property type="entry name" value="Mannosidase_ig"/>
</dbReference>
<dbReference type="SUPFAM" id="SSF51445">
    <property type="entry name" value="(Trans)glycosidases"/>
    <property type="match status" value="1"/>
</dbReference>
<evidence type="ECO:0000256" key="1">
    <source>
        <dbReference type="ARBA" id="ARBA00000829"/>
    </source>
</evidence>
<keyword evidence="18" id="KW-1185">Reference proteome</keyword>
<dbReference type="InterPro" id="IPR008979">
    <property type="entry name" value="Galactose-bd-like_sf"/>
</dbReference>
<comment type="similarity">
    <text evidence="10">Belongs to the glycosyl hydrolase 2 family. Beta-mannosidase B subfamily.</text>
</comment>
<dbReference type="Pfam" id="PF17786">
    <property type="entry name" value="Mannosidase_ig"/>
    <property type="match status" value="1"/>
</dbReference>
<dbReference type="PANTHER" id="PTHR43730:SF1">
    <property type="entry name" value="BETA-MANNOSIDASE"/>
    <property type="match status" value="1"/>
</dbReference>
<dbReference type="InterPro" id="IPR006102">
    <property type="entry name" value="Ig-like_GH2"/>
</dbReference>
<reference evidence="17 18" key="1">
    <citation type="submission" date="2019-02" db="EMBL/GenBank/DDBJ databases">
        <title>Paenibacillus sp. nov., isolated from surface-sterilized tissue of Thalictrum simplex L.</title>
        <authorList>
            <person name="Tuo L."/>
        </authorList>
    </citation>
    <scope>NUCLEOTIDE SEQUENCE [LARGE SCALE GENOMIC DNA]</scope>
    <source>
        <strain evidence="17 18">N2SHLJ1</strain>
    </source>
</reference>
<dbReference type="InterPro" id="IPR036156">
    <property type="entry name" value="Beta-gal/glucu_dom_sf"/>
</dbReference>
<evidence type="ECO:0000256" key="5">
    <source>
        <dbReference type="ARBA" id="ARBA00012754"/>
    </source>
</evidence>
<dbReference type="InterPro" id="IPR041625">
    <property type="entry name" value="Beta-mannosidase_Ig"/>
</dbReference>
<dbReference type="Pfam" id="PF00703">
    <property type="entry name" value="Glyco_hydro_2"/>
    <property type="match status" value="1"/>
</dbReference>
<evidence type="ECO:0000256" key="8">
    <source>
        <dbReference type="ARBA" id="ARBA00023180"/>
    </source>
</evidence>
<dbReference type="SUPFAM" id="SSF49303">
    <property type="entry name" value="beta-Galactosidase/glucuronidase domain"/>
    <property type="match status" value="3"/>
</dbReference>
<comment type="catalytic activity">
    <reaction evidence="1">
        <text>Hydrolysis of terminal, non-reducing beta-D-mannose residues in beta-D-mannosides.</text>
        <dbReference type="EC" id="3.2.1.25"/>
    </reaction>
</comment>
<dbReference type="InterPro" id="IPR050887">
    <property type="entry name" value="Beta-mannosidase_GH2"/>
</dbReference>
<organism evidence="17 18">
    <name type="scientific">Paenibacillus thalictri</name>
    <dbReference type="NCBI Taxonomy" id="2527873"/>
    <lineage>
        <taxon>Bacteria</taxon>
        <taxon>Bacillati</taxon>
        <taxon>Bacillota</taxon>
        <taxon>Bacilli</taxon>
        <taxon>Bacillales</taxon>
        <taxon>Paenibacillaceae</taxon>
        <taxon>Paenibacillus</taxon>
    </lineage>
</organism>
<evidence type="ECO:0000256" key="3">
    <source>
        <dbReference type="ARBA" id="ARBA00004740"/>
    </source>
</evidence>
<dbReference type="AlphaFoldDB" id="A0A4Q9DL96"/>
<evidence type="ECO:0000256" key="6">
    <source>
        <dbReference type="ARBA" id="ARBA00022525"/>
    </source>
</evidence>
<comment type="caution">
    <text evidence="17">The sequence shown here is derived from an EMBL/GenBank/DDBJ whole genome shotgun (WGS) entry which is preliminary data.</text>
</comment>
<evidence type="ECO:0000256" key="2">
    <source>
        <dbReference type="ARBA" id="ARBA00004613"/>
    </source>
</evidence>
<dbReference type="Gene3D" id="2.60.120.260">
    <property type="entry name" value="Galactose-binding domain-like"/>
    <property type="match status" value="1"/>
</dbReference>
<dbReference type="Gene3D" id="3.20.20.80">
    <property type="entry name" value="Glycosidases"/>
    <property type="match status" value="1"/>
</dbReference>
<dbReference type="OrthoDB" id="9801077at2"/>
<keyword evidence="7 17" id="KW-0378">Hydrolase</keyword>
<evidence type="ECO:0000256" key="10">
    <source>
        <dbReference type="ARBA" id="ARBA00038429"/>
    </source>
</evidence>
<dbReference type="Gene3D" id="2.60.40.10">
    <property type="entry name" value="Immunoglobulins"/>
    <property type="match status" value="3"/>
</dbReference>
<dbReference type="EMBL" id="SIRE01000016">
    <property type="protein sequence ID" value="TBL75741.1"/>
    <property type="molecule type" value="Genomic_DNA"/>
</dbReference>
<dbReference type="GO" id="GO:0006516">
    <property type="term" value="P:glycoprotein catabolic process"/>
    <property type="evidence" value="ECO:0007669"/>
    <property type="project" value="TreeGrafter"/>
</dbReference>
<comment type="subcellular location">
    <subcellularLocation>
        <location evidence="2">Secreted</location>
    </subcellularLocation>
</comment>
<evidence type="ECO:0000259" key="13">
    <source>
        <dbReference type="Pfam" id="PF00703"/>
    </source>
</evidence>
<evidence type="ECO:0000313" key="17">
    <source>
        <dbReference type="EMBL" id="TBL75741.1"/>
    </source>
</evidence>
<dbReference type="RefSeq" id="WP_131015653.1">
    <property type="nucleotide sequence ID" value="NZ_SIRE01000016.1"/>
</dbReference>
<name>A0A4Q9DL96_9BACL</name>
<keyword evidence="6" id="KW-0964">Secreted</keyword>
<dbReference type="FunFam" id="3.20.20.80:FF:000050">
    <property type="entry name" value="Beta-mannosidase B"/>
    <property type="match status" value="1"/>
</dbReference>
<dbReference type="InterPro" id="IPR017853">
    <property type="entry name" value="GH"/>
</dbReference>
<dbReference type="Proteomes" id="UP000293142">
    <property type="component" value="Unassembled WGS sequence"/>
</dbReference>
<accession>A0A4Q9DL96</accession>
<evidence type="ECO:0000256" key="11">
    <source>
        <dbReference type="ARBA" id="ARBA00041069"/>
    </source>
</evidence>
<keyword evidence="9" id="KW-0326">Glycosidase</keyword>
<dbReference type="PANTHER" id="PTHR43730">
    <property type="entry name" value="BETA-MANNOSIDASE"/>
    <property type="match status" value="1"/>
</dbReference>
<dbReference type="EC" id="3.2.1.25" evidence="5"/>
<proteinExistence type="inferred from homology"/>
<gene>
    <name evidence="17" type="ORF">EYB31_22410</name>
</gene>
<comment type="subunit">
    <text evidence="4">Homodimer.</text>
</comment>
<evidence type="ECO:0000256" key="4">
    <source>
        <dbReference type="ARBA" id="ARBA00011738"/>
    </source>
</evidence>
<dbReference type="InterPro" id="IPR054593">
    <property type="entry name" value="Beta-mannosidase-like_N2"/>
</dbReference>
<comment type="pathway">
    <text evidence="3">Glycan metabolism; N-glycan degradation.</text>
</comment>
<dbReference type="Pfam" id="PF17753">
    <property type="entry name" value="Ig_mannosidase"/>
    <property type="match status" value="1"/>
</dbReference>
<dbReference type="GO" id="GO:0004567">
    <property type="term" value="F:beta-mannosidase activity"/>
    <property type="evidence" value="ECO:0007669"/>
    <property type="project" value="UniProtKB-EC"/>
</dbReference>
<evidence type="ECO:0000259" key="14">
    <source>
        <dbReference type="Pfam" id="PF17753"/>
    </source>
</evidence>
<dbReference type="SUPFAM" id="SSF49785">
    <property type="entry name" value="Galactose-binding domain-like"/>
    <property type="match status" value="1"/>
</dbReference>
<evidence type="ECO:0000256" key="9">
    <source>
        <dbReference type="ARBA" id="ARBA00023295"/>
    </source>
</evidence>
<evidence type="ECO:0000259" key="15">
    <source>
        <dbReference type="Pfam" id="PF17786"/>
    </source>
</evidence>
<evidence type="ECO:0000313" key="18">
    <source>
        <dbReference type="Proteomes" id="UP000293142"/>
    </source>
</evidence>
<dbReference type="Pfam" id="PF22666">
    <property type="entry name" value="Glyco_hydro_2_N2"/>
    <property type="match status" value="1"/>
</dbReference>
<dbReference type="InterPro" id="IPR013783">
    <property type="entry name" value="Ig-like_fold"/>
</dbReference>
<evidence type="ECO:0000259" key="16">
    <source>
        <dbReference type="Pfam" id="PF22666"/>
    </source>
</evidence>
<evidence type="ECO:0000256" key="12">
    <source>
        <dbReference type="ARBA" id="ARBA00041614"/>
    </source>
</evidence>
<feature type="domain" description="Beta-mannosidase-like galactose-binding" evidence="16">
    <location>
        <begin position="25"/>
        <end position="184"/>
    </location>
</feature>
<evidence type="ECO:0000256" key="7">
    <source>
        <dbReference type="ARBA" id="ARBA00022801"/>
    </source>
</evidence>
<keyword evidence="8" id="KW-0325">Glycoprotein</keyword>
<protein>
    <recommendedName>
        <fullName evidence="11">Beta-mannosidase B</fullName>
        <ecNumber evidence="5">3.2.1.25</ecNumber>
    </recommendedName>
    <alternativeName>
        <fullName evidence="12">Mannanase B</fullName>
    </alternativeName>
</protein>
<sequence>MELSGLWRLQQFEVGQARPLEAAAAGLDDRFWITAKVPGDVHSALIERGLIDDPYFGHNDAKSRWIEQKEWWYRCSFNYTLETGSGEKHELIFDGLDTFATVYVNGMEIGTTNNMLMAHAFDVTRVIRNGKNTIAVKFDPLHLHNRDKELFQWSSYTKERPWLRKAAMNFGWDWGPRMVTVGIWGHVRIERKRLAKLDSVFARTAAISGTAAAVKIDVDVTRLGKNANYRCEIRLADAEGGTAAAAEAAVDGSAAHVSLEIIKPKLWWTHDLGKPYLYLLEVDLYADGELVDTYRKPFGIRTIELQLQDAQGQHAFAFLLNGVKLFAKGANWIPADHFIGSIPDHRYRELIELSVEANMNMLRVWAGGIYEKDVFYEQCDRQGMLVWQDFAFANALFPDFNRDFMDNVRKEVVYNIKRLRNYASLALWCGNNEIDWLYDMKTAGGDITCPFYGEAIYHELIPEALEALDDSRAYWPSSPYGGNDANDPDIGDRHNWQVWHGSVYPRKFGEPPLLDYSMEGVTFKNYKKDFTLFSSEFGMHASANRYTLEKNIPDGQFYWNSVEMAYRNKDTNHQKGILLMEGYTGIPSNIEEYMNFSMLTQAEGLKYGIEHYRRNKHRTSGSLIWQLNDSWPGTSWSLIDYELLPKASYYYARQFYHPLLLSIDHEPEQPLRIWAVNDTLDELRGEVRLTVHTFAGELLFSQTYDAHVSPNSACQLGSLPESDILQGADPRSVVVKVSTKDWKAPDNLFYLRDHKDLLLPAVQLDVQIDEAAQTVRITAVHAHARMVKLDLPQGRIRFSDNFFDLLAGESKTVHIRSVSGDKLLWSELRVSAINQ</sequence>
<feature type="domain" description="Glycoside hydrolase family 2 immunoglobulin-like beta-sandwich" evidence="13">
    <location>
        <begin position="197"/>
        <end position="301"/>
    </location>
</feature>